<reference evidence="2" key="1">
    <citation type="submission" date="2023-03" db="EMBL/GenBank/DDBJ databases">
        <title>Massive genome expansion in bonnet fungi (Mycena s.s.) driven by repeated elements and novel gene families across ecological guilds.</title>
        <authorList>
            <consortium name="Lawrence Berkeley National Laboratory"/>
            <person name="Harder C.B."/>
            <person name="Miyauchi S."/>
            <person name="Viragh M."/>
            <person name="Kuo A."/>
            <person name="Thoen E."/>
            <person name="Andreopoulos B."/>
            <person name="Lu D."/>
            <person name="Skrede I."/>
            <person name="Drula E."/>
            <person name="Henrissat B."/>
            <person name="Morin E."/>
            <person name="Kohler A."/>
            <person name="Barry K."/>
            <person name="LaButti K."/>
            <person name="Morin E."/>
            <person name="Salamov A."/>
            <person name="Lipzen A."/>
            <person name="Mereny Z."/>
            <person name="Hegedus B."/>
            <person name="Baldrian P."/>
            <person name="Stursova M."/>
            <person name="Weitz H."/>
            <person name="Taylor A."/>
            <person name="Grigoriev I.V."/>
            <person name="Nagy L.G."/>
            <person name="Martin F."/>
            <person name="Kauserud H."/>
        </authorList>
    </citation>
    <scope>NUCLEOTIDE SEQUENCE</scope>
    <source>
        <strain evidence="2">CBHHK182m</strain>
    </source>
</reference>
<comment type="caution">
    <text evidence="2">The sequence shown here is derived from an EMBL/GenBank/DDBJ whole genome shotgun (WGS) entry which is preliminary data.</text>
</comment>
<gene>
    <name evidence="2" type="ORF">B0H16DRAFT_1847966</name>
</gene>
<keyword evidence="3" id="KW-1185">Reference proteome</keyword>
<evidence type="ECO:0000256" key="1">
    <source>
        <dbReference type="SAM" id="MobiDB-lite"/>
    </source>
</evidence>
<sequence length="104" mass="11453">MDLHEEIAGIGVIVERGDARMQELQATRTPDYTSDDDSDKQQTRAGNKKAVKNEVAVEWVTKITETNRVRSQYLAYGNEASIEHVYGNAALFVEVPAAGKGTRA</sequence>
<dbReference type="Proteomes" id="UP001215598">
    <property type="component" value="Unassembled WGS sequence"/>
</dbReference>
<protein>
    <submittedName>
        <fullName evidence="2">Uncharacterized protein</fullName>
    </submittedName>
</protein>
<accession>A0AAD7IU69</accession>
<evidence type="ECO:0000313" key="2">
    <source>
        <dbReference type="EMBL" id="KAJ7748941.1"/>
    </source>
</evidence>
<name>A0AAD7IU69_9AGAR</name>
<feature type="region of interest" description="Disordered" evidence="1">
    <location>
        <begin position="19"/>
        <end position="49"/>
    </location>
</feature>
<organism evidence="2 3">
    <name type="scientific">Mycena metata</name>
    <dbReference type="NCBI Taxonomy" id="1033252"/>
    <lineage>
        <taxon>Eukaryota</taxon>
        <taxon>Fungi</taxon>
        <taxon>Dikarya</taxon>
        <taxon>Basidiomycota</taxon>
        <taxon>Agaricomycotina</taxon>
        <taxon>Agaricomycetes</taxon>
        <taxon>Agaricomycetidae</taxon>
        <taxon>Agaricales</taxon>
        <taxon>Marasmiineae</taxon>
        <taxon>Mycenaceae</taxon>
        <taxon>Mycena</taxon>
    </lineage>
</organism>
<evidence type="ECO:0000313" key="3">
    <source>
        <dbReference type="Proteomes" id="UP001215598"/>
    </source>
</evidence>
<proteinExistence type="predicted"/>
<dbReference type="AlphaFoldDB" id="A0AAD7IU69"/>
<dbReference type="EMBL" id="JARKIB010000071">
    <property type="protein sequence ID" value="KAJ7748941.1"/>
    <property type="molecule type" value="Genomic_DNA"/>
</dbReference>